<evidence type="ECO:0000256" key="1">
    <source>
        <dbReference type="ARBA" id="ARBA00022729"/>
    </source>
</evidence>
<dbReference type="GO" id="GO:0007623">
    <property type="term" value="P:circadian rhythm"/>
    <property type="evidence" value="ECO:0007669"/>
    <property type="project" value="UniProtKB-ARBA"/>
</dbReference>
<accession>T1HLJ9</accession>
<dbReference type="AlphaFoldDB" id="T1HLJ9"/>
<dbReference type="EnsemblMetazoa" id="RPRC004923-RA">
    <property type="protein sequence ID" value="RPRC004923-PA"/>
    <property type="gene ID" value="RPRC004923"/>
</dbReference>
<comment type="similarity">
    <text evidence="3">Belongs to the TO family.</text>
</comment>
<evidence type="ECO:0000256" key="2">
    <source>
        <dbReference type="ARBA" id="ARBA00023108"/>
    </source>
</evidence>
<name>T1HLJ9_RHOPR</name>
<dbReference type="VEuPathDB" id="VectorBase:RPRC004923"/>
<dbReference type="OMA" id="YINIMSI"/>
<dbReference type="eggNOG" id="ENOG502S3EM">
    <property type="taxonomic scope" value="Eukaryota"/>
</dbReference>
<keyword evidence="2" id="KW-0090">Biological rhythms</keyword>
<evidence type="ECO:0000256" key="3">
    <source>
        <dbReference type="ARBA" id="ARBA00060902"/>
    </source>
</evidence>
<sequence>YNRTIIYLKFMQNYSSTFCYFAADYIHVCHQSDPDLNQCIKNSIEDLRPLLKNGLPELGVPSIEPLVIKELIATQGTALTVTTKDIKAYGGGNFTIKNLHVDVTNHRYDFTLGFDHLRLEGKYDVDGKIIMIMVKGTGNMEADVYDVEGAVTMESELYTKEDIKQVRFTAMTVDAKVGKGKILLDNLFGGDKLIGETINAAINLNFPYFINELKPMISQTLTTFILESANNIVDGLSYEDLLPA</sequence>
<dbReference type="EMBL" id="ACPB03014059">
    <property type="status" value="NOT_ANNOTATED_CDS"/>
    <property type="molecule type" value="Genomic_DNA"/>
</dbReference>
<evidence type="ECO:0000313" key="4">
    <source>
        <dbReference type="EnsemblMetazoa" id="RPRC004923-PA"/>
    </source>
</evidence>
<dbReference type="Proteomes" id="UP000015103">
    <property type="component" value="Unassembled WGS sequence"/>
</dbReference>
<dbReference type="PANTHER" id="PTHR11008">
    <property type="entry name" value="PROTEIN TAKEOUT-LIKE PROTEIN"/>
    <property type="match status" value="1"/>
</dbReference>
<dbReference type="GO" id="GO:0005615">
    <property type="term" value="C:extracellular space"/>
    <property type="evidence" value="ECO:0007669"/>
    <property type="project" value="TreeGrafter"/>
</dbReference>
<dbReference type="FunCoup" id="T1HLJ9">
    <property type="interactions" value="36"/>
</dbReference>
<dbReference type="Gene3D" id="3.15.10.30">
    <property type="entry name" value="Haemolymph juvenile hormone binding protein"/>
    <property type="match status" value="1"/>
</dbReference>
<dbReference type="FunFam" id="3.15.10.30:FF:000001">
    <property type="entry name" value="Takeout-like protein 1"/>
    <property type="match status" value="1"/>
</dbReference>
<reference evidence="4" key="1">
    <citation type="submission" date="2015-05" db="UniProtKB">
        <authorList>
            <consortium name="EnsemblMetazoa"/>
        </authorList>
    </citation>
    <scope>IDENTIFICATION</scope>
</reference>
<dbReference type="InterPro" id="IPR038606">
    <property type="entry name" value="To_sf"/>
</dbReference>
<keyword evidence="5" id="KW-1185">Reference proteome</keyword>
<dbReference type="HOGENOM" id="CLU_069908_5_0_1"/>
<keyword evidence="1" id="KW-0732">Signal</keyword>
<dbReference type="PANTHER" id="PTHR11008:SF14">
    <property type="entry name" value="CIRCADIAN CLOCK-CONTROLLED PROTEIN-LIKE PROTEIN"/>
    <property type="match status" value="1"/>
</dbReference>
<protein>
    <submittedName>
        <fullName evidence="4">Uncharacterized protein</fullName>
    </submittedName>
</protein>
<proteinExistence type="inferred from homology"/>
<evidence type="ECO:0000313" key="5">
    <source>
        <dbReference type="Proteomes" id="UP000015103"/>
    </source>
</evidence>
<dbReference type="InParanoid" id="T1HLJ9"/>
<dbReference type="InterPro" id="IPR010562">
    <property type="entry name" value="Haemolymph_juvenile_hormone-bd"/>
</dbReference>
<dbReference type="Pfam" id="PF06585">
    <property type="entry name" value="JHBP"/>
    <property type="match status" value="1"/>
</dbReference>
<dbReference type="SMART" id="SM00700">
    <property type="entry name" value="JHBP"/>
    <property type="match status" value="1"/>
</dbReference>
<organism evidence="4 5">
    <name type="scientific">Rhodnius prolixus</name>
    <name type="common">Triatomid bug</name>
    <dbReference type="NCBI Taxonomy" id="13249"/>
    <lineage>
        <taxon>Eukaryota</taxon>
        <taxon>Metazoa</taxon>
        <taxon>Ecdysozoa</taxon>
        <taxon>Arthropoda</taxon>
        <taxon>Hexapoda</taxon>
        <taxon>Insecta</taxon>
        <taxon>Pterygota</taxon>
        <taxon>Neoptera</taxon>
        <taxon>Paraneoptera</taxon>
        <taxon>Hemiptera</taxon>
        <taxon>Heteroptera</taxon>
        <taxon>Panheteroptera</taxon>
        <taxon>Cimicomorpha</taxon>
        <taxon>Reduviidae</taxon>
        <taxon>Triatominae</taxon>
        <taxon>Rhodnius</taxon>
    </lineage>
</organism>